<dbReference type="RefSeq" id="WP_307527267.1">
    <property type="nucleotide sequence ID" value="NZ_JAUSZI010000002.1"/>
</dbReference>
<accession>A0ABU0T6E9</accession>
<sequence length="88" mass="9670">MILLMGRFDSGGNLIIESSDQFPGDHPQAEIDALVAEKVGDDPNGWAHSYLVDSHSRAVNEAYQEVVRDVDDENSTVIDNVWGVLVDD</sequence>
<comment type="caution">
    <text evidence="1">The sequence shown here is derived from an EMBL/GenBank/DDBJ whole genome shotgun (WGS) entry which is preliminary data.</text>
</comment>
<organism evidence="1 2">
    <name type="scientific">Streptomyces umbrinus</name>
    <dbReference type="NCBI Taxonomy" id="67370"/>
    <lineage>
        <taxon>Bacteria</taxon>
        <taxon>Bacillati</taxon>
        <taxon>Actinomycetota</taxon>
        <taxon>Actinomycetes</taxon>
        <taxon>Kitasatosporales</taxon>
        <taxon>Streptomycetaceae</taxon>
        <taxon>Streptomyces</taxon>
        <taxon>Streptomyces phaeochromogenes group</taxon>
    </lineage>
</organism>
<protein>
    <submittedName>
        <fullName evidence="1">Uncharacterized protein</fullName>
    </submittedName>
</protein>
<evidence type="ECO:0000313" key="1">
    <source>
        <dbReference type="EMBL" id="MDQ1031253.1"/>
    </source>
</evidence>
<dbReference type="EMBL" id="JAUSZI010000002">
    <property type="protein sequence ID" value="MDQ1031253.1"/>
    <property type="molecule type" value="Genomic_DNA"/>
</dbReference>
<gene>
    <name evidence="1" type="ORF">QF035_008835</name>
</gene>
<name>A0ABU0T6E9_9ACTN</name>
<reference evidence="1 2" key="1">
    <citation type="submission" date="2023-07" db="EMBL/GenBank/DDBJ databases">
        <title>Comparative genomics of wheat-associated soil bacteria to identify genetic determinants of phenazine resistance.</title>
        <authorList>
            <person name="Mouncey N."/>
        </authorList>
    </citation>
    <scope>NUCLEOTIDE SEQUENCE [LARGE SCALE GENOMIC DNA]</scope>
    <source>
        <strain evidence="1 2">V2I4</strain>
    </source>
</reference>
<dbReference type="Proteomes" id="UP001230328">
    <property type="component" value="Unassembled WGS sequence"/>
</dbReference>
<evidence type="ECO:0000313" key="2">
    <source>
        <dbReference type="Proteomes" id="UP001230328"/>
    </source>
</evidence>
<keyword evidence="2" id="KW-1185">Reference proteome</keyword>
<proteinExistence type="predicted"/>